<dbReference type="AlphaFoldDB" id="A0A6P8RKH4"/>
<evidence type="ECO:0000256" key="10">
    <source>
        <dbReference type="SAM" id="MobiDB-lite"/>
    </source>
</evidence>
<evidence type="ECO:0000256" key="12">
    <source>
        <dbReference type="SAM" id="SignalP"/>
    </source>
</evidence>
<dbReference type="RefSeq" id="XP_033805291.1">
    <property type="nucleotide sequence ID" value="XM_033949400.1"/>
</dbReference>
<dbReference type="KEGG" id="gsh:117362653"/>
<evidence type="ECO:0000256" key="8">
    <source>
        <dbReference type="ARBA" id="ARBA00023212"/>
    </source>
</evidence>
<feature type="compositionally biased region" description="Basic residues" evidence="10">
    <location>
        <begin position="1136"/>
        <end position="1150"/>
    </location>
</feature>
<evidence type="ECO:0000313" key="14">
    <source>
        <dbReference type="RefSeq" id="XP_033805291.1"/>
    </source>
</evidence>
<dbReference type="GO" id="GO:0098797">
    <property type="term" value="C:plasma membrane protein complex"/>
    <property type="evidence" value="ECO:0007669"/>
    <property type="project" value="TreeGrafter"/>
</dbReference>
<evidence type="ECO:0000256" key="1">
    <source>
        <dbReference type="ARBA" id="ARBA00004120"/>
    </source>
</evidence>
<name>A0A6P8RKH4_GEOSA</name>
<dbReference type="GO" id="GO:0007224">
    <property type="term" value="P:smoothened signaling pathway"/>
    <property type="evidence" value="ECO:0007669"/>
    <property type="project" value="InterPro"/>
</dbReference>
<dbReference type="InterPro" id="IPR022076">
    <property type="entry name" value="Limbin"/>
</dbReference>
<keyword evidence="13" id="KW-1185">Reference proteome</keyword>
<keyword evidence="9" id="KW-0966">Cell projection</keyword>
<dbReference type="CTD" id="132884"/>
<evidence type="ECO:0000256" key="2">
    <source>
        <dbReference type="ARBA" id="ARBA00004162"/>
    </source>
</evidence>
<dbReference type="Proteomes" id="UP000515159">
    <property type="component" value="Chromosome 1"/>
</dbReference>
<evidence type="ECO:0000256" key="5">
    <source>
        <dbReference type="ARBA" id="ARBA00022692"/>
    </source>
</evidence>
<evidence type="ECO:0000256" key="3">
    <source>
        <dbReference type="ARBA" id="ARBA00022475"/>
    </source>
</evidence>
<gene>
    <name evidence="14" type="primary">EVC2</name>
</gene>
<evidence type="ECO:0000256" key="7">
    <source>
        <dbReference type="ARBA" id="ARBA00023136"/>
    </source>
</evidence>
<evidence type="ECO:0000256" key="11">
    <source>
        <dbReference type="SAM" id="Phobius"/>
    </source>
</evidence>
<dbReference type="OrthoDB" id="8852462at2759"/>
<dbReference type="InterPro" id="IPR026501">
    <property type="entry name" value="Limbin/EVC"/>
</dbReference>
<organism evidence="13 14">
    <name type="scientific">Geotrypetes seraphini</name>
    <name type="common">Gaboon caecilian</name>
    <name type="synonym">Caecilia seraphini</name>
    <dbReference type="NCBI Taxonomy" id="260995"/>
    <lineage>
        <taxon>Eukaryota</taxon>
        <taxon>Metazoa</taxon>
        <taxon>Chordata</taxon>
        <taxon>Craniata</taxon>
        <taxon>Vertebrata</taxon>
        <taxon>Euteleostomi</taxon>
        <taxon>Amphibia</taxon>
        <taxon>Gymnophiona</taxon>
        <taxon>Geotrypetes</taxon>
    </lineage>
</organism>
<keyword evidence="5 11" id="KW-0812">Transmembrane</keyword>
<keyword evidence="4" id="KW-0963">Cytoplasm</keyword>
<keyword evidence="3" id="KW-1003">Cell membrane</keyword>
<dbReference type="InParanoid" id="A0A6P8RKH4"/>
<keyword evidence="6 11" id="KW-1133">Transmembrane helix</keyword>
<dbReference type="GO" id="GO:0060170">
    <property type="term" value="C:ciliary membrane"/>
    <property type="evidence" value="ECO:0007669"/>
    <property type="project" value="TreeGrafter"/>
</dbReference>
<feature type="chain" id="PRO_5027877721" evidence="12">
    <location>
        <begin position="23"/>
        <end position="1232"/>
    </location>
</feature>
<keyword evidence="8" id="KW-0206">Cytoskeleton</keyword>
<sequence>MGQVPVHRTLLHLPRFLTLVLGFVNKEIISAEQHEAFSRISLSSVNGITLKKCGVVMNYHLGPPAATVRLLTNNNSSSSPATVFDLLLLDNVTGLRIQGSSGNQTGNGTQTFSRASLEAGGSFLVSYTAFLDTQGFQTAMILSLPAQLTFRTASQNGTQLYSLLASFTVITKEKSKSSPHHGIHFSGFIIAFAGSLLLTCITFSMIYRARKVEGVFPSKNVGNRYKTNHDQKLEHSQMNSTDIINEDFSINDKMIDILTFEETENMLQALEDMETADLTQTDSYLETCRLHICKDVIAILLRNMDCNDSFSVHDKEGLYDAIKKQFQERENKLQEEHERKMVALTAECNLETRKAMDIQYQREMADKEEVSELMKNATELSVTEYSISLDKLHKLEQNQMKRFLLTKEEWEFAKAYRDLAVSQRTQLHKCFFDQLKEVTYTRGINLEVARTLTQDYSKIQEEIEELMDFLQAIKKYHLSKRFACRKYLVYSLQLCENQARCLLNTVATQITTLISSVERAGHVTENHMGTLLARAQTEVLSIKQKLDSALRQETRKLHQKLITKRKRQMSQKQKEQRKELISVEDTFKTTKDVSSYLTHWKTLLTSQSLELEELIEKLDYDASEELKALKVNLMRKATEELKRIQNVVIMQELLKLDTPRLYLQQLLEEHSKEVALRSQQLENEASIKNAEAKNSLESTAQKLNEEHERNLKDQKKLRIWEQLLFGKLLCLPLSLSDEELLQIKQEFHNTFSQMDNNLAPPKIEGKLMLQTYQSEWRKAKLLKEEQNLSTNDAVKQLKMKILCSEDEKMDIQKKSIEDKIQIYEEAITDEDIKKSVLSNEKDSTHANLHHITEAIREPSIPFWFHFKVRGELLLERVRQLKARENKLGEYIASLQFHKTLKKSNTLEIHMAVINLQALLLEQLCTSGIKTEYEQLAETHVREIEELGRKLKLEISQKELTQHQQRLGKMQTWTTDELVSYSESGEASHRTMSEILRQALNACKRLIDFQRERLRKEELDLILTGHLQENIEMDMFLTFHSQDLRLAAHLTRQAMAPARALHRLLNLLLPTSSTFEILSILDSISFKYADGVVKTDNNGEEADSCKKRIYQDLWLTLENRLRQDLISQFSDKTSPASRKKRSSLKRKNIRPAKRVSFTHTESLSKLSSVRPHGSCNNVENAAAEEIYLTDTGEKIFLFIQKDQTVPSLLPKKKKKRNFLNFKKSRVAHMNNEG</sequence>
<dbReference type="PANTHER" id="PTHR16795">
    <property type="entry name" value="LIMBIN/ELLIS-VAN CREVELD PROTEIN"/>
    <property type="match status" value="1"/>
</dbReference>
<proteinExistence type="predicted"/>
<feature type="transmembrane region" description="Helical" evidence="11">
    <location>
        <begin position="182"/>
        <end position="207"/>
    </location>
</feature>
<feature type="region of interest" description="Disordered" evidence="10">
    <location>
        <begin position="1131"/>
        <end position="1150"/>
    </location>
</feature>
<dbReference type="PANTHER" id="PTHR16795:SF14">
    <property type="entry name" value="LIMBIN"/>
    <property type="match status" value="1"/>
</dbReference>
<accession>A0A6P8RKH4</accession>
<evidence type="ECO:0000256" key="4">
    <source>
        <dbReference type="ARBA" id="ARBA00022490"/>
    </source>
</evidence>
<keyword evidence="7 11" id="KW-0472">Membrane</keyword>
<keyword evidence="12" id="KW-0732">Signal</keyword>
<comment type="subcellular location">
    <subcellularLocation>
        <location evidence="2">Cell membrane</location>
        <topology evidence="2">Single-pass membrane protein</topology>
    </subcellularLocation>
    <subcellularLocation>
        <location evidence="1">Cytoplasm</location>
        <location evidence="1">Cytoskeleton</location>
        <location evidence="1">Cilium basal body</location>
    </subcellularLocation>
</comment>
<evidence type="ECO:0000256" key="9">
    <source>
        <dbReference type="ARBA" id="ARBA00023273"/>
    </source>
</evidence>
<dbReference type="GeneID" id="117362653"/>
<protein>
    <submittedName>
        <fullName evidence="14">Limbin isoform X1</fullName>
    </submittedName>
</protein>
<evidence type="ECO:0000313" key="13">
    <source>
        <dbReference type="Proteomes" id="UP000515159"/>
    </source>
</evidence>
<feature type="signal peptide" evidence="12">
    <location>
        <begin position="1"/>
        <end position="22"/>
    </location>
</feature>
<evidence type="ECO:0000256" key="6">
    <source>
        <dbReference type="ARBA" id="ARBA00022989"/>
    </source>
</evidence>
<reference evidence="14" key="1">
    <citation type="submission" date="2025-08" db="UniProtKB">
        <authorList>
            <consortium name="RefSeq"/>
        </authorList>
    </citation>
    <scope>IDENTIFICATION</scope>
</reference>
<dbReference type="FunCoup" id="A0A6P8RKH4">
    <property type="interactions" value="160"/>
</dbReference>
<dbReference type="Pfam" id="PF12297">
    <property type="entry name" value="EVC2_like"/>
    <property type="match status" value="1"/>
</dbReference>